<evidence type="ECO:0000256" key="1">
    <source>
        <dbReference type="SAM" id="Phobius"/>
    </source>
</evidence>
<keyword evidence="3" id="KW-1185">Reference proteome</keyword>
<accession>A0A183IR84</accession>
<keyword evidence="1" id="KW-1133">Transmembrane helix</keyword>
<name>A0A183IR84_9BILA</name>
<sequence>MKTGSGLGLGIILSVLVFKSAYFVIKTFYVRFRFVGET</sequence>
<proteinExistence type="predicted"/>
<keyword evidence="1" id="KW-0472">Membrane</keyword>
<organism evidence="4">
    <name type="scientific">Soboliphyme baturini</name>
    <dbReference type="NCBI Taxonomy" id="241478"/>
    <lineage>
        <taxon>Eukaryota</taxon>
        <taxon>Metazoa</taxon>
        <taxon>Ecdysozoa</taxon>
        <taxon>Nematoda</taxon>
        <taxon>Enoplea</taxon>
        <taxon>Dorylaimia</taxon>
        <taxon>Dioctophymatida</taxon>
        <taxon>Dioctophymatoidea</taxon>
        <taxon>Soboliphymatidae</taxon>
        <taxon>Soboliphyme</taxon>
    </lineage>
</organism>
<dbReference type="WBParaSite" id="SBAD_0000636901-mRNA-1">
    <property type="protein sequence ID" value="SBAD_0000636901-mRNA-1"/>
    <property type="gene ID" value="SBAD_0000636901"/>
</dbReference>
<dbReference type="Proteomes" id="UP000270296">
    <property type="component" value="Unassembled WGS sequence"/>
</dbReference>
<protein>
    <submittedName>
        <fullName evidence="4">ABC transporter permease</fullName>
    </submittedName>
</protein>
<feature type="transmembrane region" description="Helical" evidence="1">
    <location>
        <begin position="6"/>
        <end position="25"/>
    </location>
</feature>
<evidence type="ECO:0000313" key="2">
    <source>
        <dbReference type="EMBL" id="VDP09296.1"/>
    </source>
</evidence>
<keyword evidence="1" id="KW-0812">Transmembrane</keyword>
<gene>
    <name evidence="2" type="ORF">SBAD_LOCUS6131</name>
</gene>
<evidence type="ECO:0000313" key="3">
    <source>
        <dbReference type="Proteomes" id="UP000270296"/>
    </source>
</evidence>
<dbReference type="EMBL" id="UZAM01009508">
    <property type="protein sequence ID" value="VDP09296.1"/>
    <property type="molecule type" value="Genomic_DNA"/>
</dbReference>
<reference evidence="4" key="1">
    <citation type="submission" date="2016-06" db="UniProtKB">
        <authorList>
            <consortium name="WormBaseParasite"/>
        </authorList>
    </citation>
    <scope>IDENTIFICATION</scope>
</reference>
<reference evidence="2 3" key="2">
    <citation type="submission" date="2018-11" db="EMBL/GenBank/DDBJ databases">
        <authorList>
            <consortium name="Pathogen Informatics"/>
        </authorList>
    </citation>
    <scope>NUCLEOTIDE SEQUENCE [LARGE SCALE GENOMIC DNA]</scope>
</reference>
<dbReference type="AlphaFoldDB" id="A0A183IR84"/>
<evidence type="ECO:0000313" key="4">
    <source>
        <dbReference type="WBParaSite" id="SBAD_0000636901-mRNA-1"/>
    </source>
</evidence>